<dbReference type="GeneID" id="24820213"/>
<dbReference type="GO" id="GO:0009190">
    <property type="term" value="P:cyclic nucleotide biosynthetic process"/>
    <property type="evidence" value="ECO:0007669"/>
    <property type="project" value="InterPro"/>
</dbReference>
<dbReference type="HOGENOM" id="CLU_089864_0_0_2"/>
<reference evidence="2 3" key="2">
    <citation type="journal article" date="2016" name="ISME J.">
        <title>Physiological and genomic characterization of two novel marine thaumarchaeal strains indicates niche differentiation.</title>
        <authorList>
            <person name="Bayer B."/>
            <person name="Vojvoda J."/>
            <person name="Offre P."/>
            <person name="Alves R.J."/>
            <person name="Elisabeth N.H."/>
            <person name="Garcia J.A."/>
            <person name="Volland J.M."/>
            <person name="Srivastava A."/>
            <person name="Schleper C."/>
            <person name="Herndl G.J."/>
        </authorList>
    </citation>
    <scope>NUCLEOTIDE SEQUENCE [LARGE SCALE GENOMIC DNA]</scope>
    <source>
        <strain evidence="2 3">NF5</strain>
    </source>
</reference>
<keyword evidence="3" id="KW-1185">Reference proteome</keyword>
<dbReference type="GO" id="GO:0035556">
    <property type="term" value="P:intracellular signal transduction"/>
    <property type="evidence" value="ECO:0007669"/>
    <property type="project" value="InterPro"/>
</dbReference>
<dbReference type="RefSeq" id="WP_048116013.1">
    <property type="nucleotide sequence ID" value="NZ_CP011070.1"/>
</dbReference>
<dbReference type="Proteomes" id="UP000032408">
    <property type="component" value="Chromosome"/>
</dbReference>
<dbReference type="CDD" id="cd07302">
    <property type="entry name" value="CHD"/>
    <property type="match status" value="1"/>
</dbReference>
<accession>A0A0D5C1S3</accession>
<organism evidence="2 3">
    <name type="scientific">Nitrosopumilus adriaticus</name>
    <dbReference type="NCBI Taxonomy" id="1580092"/>
    <lineage>
        <taxon>Archaea</taxon>
        <taxon>Nitrososphaerota</taxon>
        <taxon>Nitrososphaeria</taxon>
        <taxon>Nitrosopumilales</taxon>
        <taxon>Nitrosopumilaceae</taxon>
        <taxon>Nitrosopumilus</taxon>
    </lineage>
</organism>
<evidence type="ECO:0000313" key="3">
    <source>
        <dbReference type="Proteomes" id="UP000032408"/>
    </source>
</evidence>
<protein>
    <submittedName>
        <fullName evidence="2">Adenylyl cyclase class-3/4/guanylyl cyclase</fullName>
    </submittedName>
</protein>
<evidence type="ECO:0000259" key="1">
    <source>
        <dbReference type="PROSITE" id="PS50125"/>
    </source>
</evidence>
<dbReference type="STRING" id="1580092.NADRNF5_0995"/>
<dbReference type="PROSITE" id="PS50125">
    <property type="entry name" value="GUANYLATE_CYCLASE_2"/>
    <property type="match status" value="1"/>
</dbReference>
<dbReference type="InterPro" id="IPR001054">
    <property type="entry name" value="A/G_cyclase"/>
</dbReference>
<name>A0A0D5C1S3_9ARCH</name>
<dbReference type="Gene3D" id="3.30.70.1230">
    <property type="entry name" value="Nucleotide cyclase"/>
    <property type="match status" value="1"/>
</dbReference>
<dbReference type="SUPFAM" id="SSF55073">
    <property type="entry name" value="Nucleotide cyclase"/>
    <property type="match status" value="1"/>
</dbReference>
<reference evidence="3" key="1">
    <citation type="submission" date="2015-03" db="EMBL/GenBank/DDBJ databases">
        <title>Characterization of two novel Thaumarchaeota isolated from the Northern Adriatic Sea.</title>
        <authorList>
            <person name="Bayer B."/>
            <person name="Vojvoda J."/>
            <person name="Offre P."/>
            <person name="Srivastava A."/>
            <person name="Elisabeth N."/>
            <person name="Garcia J.A.L."/>
            <person name="Schleper C."/>
            <person name="Herndl G.J."/>
        </authorList>
    </citation>
    <scope>NUCLEOTIDE SEQUENCE [LARGE SCALE GENOMIC DNA]</scope>
    <source>
        <strain evidence="3">NF5</strain>
    </source>
</reference>
<proteinExistence type="predicted"/>
<gene>
    <name evidence="2" type="ORF">NADRNF5_0995</name>
</gene>
<dbReference type="InterPro" id="IPR029787">
    <property type="entry name" value="Nucleotide_cyclase"/>
</dbReference>
<evidence type="ECO:0000313" key="2">
    <source>
        <dbReference type="EMBL" id="AJW70686.1"/>
    </source>
</evidence>
<dbReference type="EMBL" id="CP011070">
    <property type="protein sequence ID" value="AJW70686.1"/>
    <property type="molecule type" value="Genomic_DNA"/>
</dbReference>
<dbReference type="OrthoDB" id="2830at2157"/>
<feature type="domain" description="Guanylate cyclase" evidence="1">
    <location>
        <begin position="59"/>
        <end position="191"/>
    </location>
</feature>
<dbReference type="Pfam" id="PF00211">
    <property type="entry name" value="Guanylate_cyc"/>
    <property type="match status" value="1"/>
</dbReference>
<sequence length="240" mass="26818">MGKNFSDLYGNSLPDNFFDYAELSPLNADLPESTGSVLLDDLKPREYSVAFDSKCKSYCIGCVDMVNSTKISAHLGTGKISRYYQIFLNSMSKIIGEYGGTVIKNIGDCLMYYFPSSGRYNNTFGFMSCIECNLCLVEAHDFICEQLRQEGLPNLDYRISSDYGAVCIMQSTDSSSLDMIGPPVNMCSKINRIAKPNQVVVGGDFHQMAKSLKEYNFKSTSDYSLGYKFSYPVYSVSRKL</sequence>
<dbReference type="KEGG" id="nin:NADRNF5_0995"/>
<dbReference type="AlphaFoldDB" id="A0A0D5C1S3"/>